<evidence type="ECO:0000259" key="13">
    <source>
        <dbReference type="PROSITE" id="PS51898"/>
    </source>
</evidence>
<dbReference type="GO" id="GO:0051301">
    <property type="term" value="P:cell division"/>
    <property type="evidence" value="ECO:0007669"/>
    <property type="project" value="UniProtKB-UniRule"/>
</dbReference>
<feature type="domain" description="Tyr recombinase" evidence="13">
    <location>
        <begin position="107"/>
        <end position="292"/>
    </location>
</feature>
<keyword evidence="8 12" id="KW-0229">DNA integration</keyword>
<keyword evidence="7 12" id="KW-0159">Chromosome partition</keyword>
<dbReference type="EMBL" id="LSFI01000007">
    <property type="protein sequence ID" value="OAG28341.1"/>
    <property type="molecule type" value="Genomic_DNA"/>
</dbReference>
<evidence type="ECO:0000256" key="6">
    <source>
        <dbReference type="ARBA" id="ARBA00022618"/>
    </source>
</evidence>
<feature type="active site" evidence="12">
    <location>
        <position position="247"/>
    </location>
</feature>
<evidence type="ECO:0000256" key="4">
    <source>
        <dbReference type="ARBA" id="ARBA00015810"/>
    </source>
</evidence>
<dbReference type="Gene3D" id="1.10.443.10">
    <property type="entry name" value="Intergrase catalytic core"/>
    <property type="match status" value="1"/>
</dbReference>
<evidence type="ECO:0000256" key="3">
    <source>
        <dbReference type="ARBA" id="ARBA00010450"/>
    </source>
</evidence>
<dbReference type="GO" id="GO:0005737">
    <property type="term" value="C:cytoplasm"/>
    <property type="evidence" value="ECO:0007669"/>
    <property type="project" value="UniProtKB-SubCell"/>
</dbReference>
<keyword evidence="16" id="KW-1185">Reference proteome</keyword>
<dbReference type="CDD" id="cd00798">
    <property type="entry name" value="INT_XerDC_C"/>
    <property type="match status" value="1"/>
</dbReference>
<dbReference type="PANTHER" id="PTHR30349">
    <property type="entry name" value="PHAGE INTEGRASE-RELATED"/>
    <property type="match status" value="1"/>
</dbReference>
<evidence type="ECO:0000313" key="16">
    <source>
        <dbReference type="Proteomes" id="UP000076964"/>
    </source>
</evidence>
<comment type="similarity">
    <text evidence="2">Belongs to the 'phage' integrase family. XerC subfamily.</text>
</comment>
<dbReference type="RefSeq" id="WP_068541109.1">
    <property type="nucleotide sequence ID" value="NZ_LSFI01000007.1"/>
</dbReference>
<dbReference type="InterPro" id="IPR011010">
    <property type="entry name" value="DNA_brk_join_enz"/>
</dbReference>
<evidence type="ECO:0000256" key="10">
    <source>
        <dbReference type="ARBA" id="ARBA00023172"/>
    </source>
</evidence>
<comment type="function">
    <text evidence="12">Site-specific tyrosine recombinase, which acts by catalyzing the cutting and rejoining of the recombining DNA molecules. The XerC-XerD complex is essential to convert dimers of the bacterial chromosome into monomers to permit their segregation at cell division. It also contributes to the segregational stability of plasmids.</text>
</comment>
<name>A0A177E9Z7_9BACT</name>
<accession>A0A177E9Z7</accession>
<comment type="similarity">
    <text evidence="3 12">Belongs to the 'phage' integrase family. XerD subfamily.</text>
</comment>
<dbReference type="GO" id="GO:0006313">
    <property type="term" value="P:DNA transposition"/>
    <property type="evidence" value="ECO:0007669"/>
    <property type="project" value="UniProtKB-UniRule"/>
</dbReference>
<feature type="active site" evidence="12">
    <location>
        <position position="147"/>
    </location>
</feature>
<dbReference type="HAMAP" id="MF_01807">
    <property type="entry name" value="Recomb_XerD"/>
    <property type="match status" value="1"/>
</dbReference>
<dbReference type="NCBIfam" id="TIGR02225">
    <property type="entry name" value="recomb_XerD"/>
    <property type="match status" value="1"/>
</dbReference>
<dbReference type="PROSITE" id="PS51900">
    <property type="entry name" value="CB"/>
    <property type="match status" value="1"/>
</dbReference>
<dbReference type="STRING" id="1795632.TH606_02450"/>
<dbReference type="NCBIfam" id="NF040815">
    <property type="entry name" value="recomb_XerA_Arch"/>
    <property type="match status" value="1"/>
</dbReference>
<dbReference type="PANTHER" id="PTHR30349:SF81">
    <property type="entry name" value="TYROSINE RECOMBINASE XERC"/>
    <property type="match status" value="1"/>
</dbReference>
<comment type="subunit">
    <text evidence="12">Forms a cyclic heterotetrameric complex composed of two molecules of XerC and two molecules of XerD.</text>
</comment>
<dbReference type="NCBIfam" id="TIGR02224">
    <property type="entry name" value="recomb_XerC"/>
    <property type="match status" value="1"/>
</dbReference>
<evidence type="ECO:0000313" key="15">
    <source>
        <dbReference type="EMBL" id="OAG28341.1"/>
    </source>
</evidence>
<evidence type="ECO:0000256" key="1">
    <source>
        <dbReference type="ARBA" id="ARBA00004496"/>
    </source>
</evidence>
<feature type="active site" evidence="12">
    <location>
        <position position="270"/>
    </location>
</feature>
<evidence type="ECO:0000256" key="7">
    <source>
        <dbReference type="ARBA" id="ARBA00022829"/>
    </source>
</evidence>
<feature type="active site" evidence="12">
    <location>
        <position position="171"/>
    </location>
</feature>
<dbReference type="InterPro" id="IPR044068">
    <property type="entry name" value="CB"/>
</dbReference>
<dbReference type="OrthoDB" id="9801717at2"/>
<dbReference type="HAMAP" id="MF_01808">
    <property type="entry name" value="Recomb_XerC_XerD"/>
    <property type="match status" value="1"/>
</dbReference>
<dbReference type="NCBIfam" id="NF001399">
    <property type="entry name" value="PRK00283.1"/>
    <property type="match status" value="1"/>
</dbReference>
<feature type="domain" description="Core-binding (CB)" evidence="14">
    <location>
        <begin position="1"/>
        <end position="86"/>
    </location>
</feature>
<dbReference type="InterPro" id="IPR011932">
    <property type="entry name" value="Recomb_XerD"/>
</dbReference>
<dbReference type="InterPro" id="IPR010998">
    <property type="entry name" value="Integrase_recombinase_N"/>
</dbReference>
<evidence type="ECO:0000256" key="8">
    <source>
        <dbReference type="ARBA" id="ARBA00022908"/>
    </source>
</evidence>
<evidence type="ECO:0000256" key="11">
    <source>
        <dbReference type="ARBA" id="ARBA00023306"/>
    </source>
</evidence>
<evidence type="ECO:0000256" key="12">
    <source>
        <dbReference type="HAMAP-Rule" id="MF_01807"/>
    </source>
</evidence>
<organism evidence="15 16">
    <name type="scientific">Thermodesulfatator autotrophicus</name>
    <dbReference type="NCBI Taxonomy" id="1795632"/>
    <lineage>
        <taxon>Bacteria</taxon>
        <taxon>Pseudomonadati</taxon>
        <taxon>Thermodesulfobacteriota</taxon>
        <taxon>Thermodesulfobacteria</taxon>
        <taxon>Thermodesulfobacteriales</taxon>
        <taxon>Thermodesulfatatoraceae</taxon>
        <taxon>Thermodesulfatator</taxon>
    </lineage>
</organism>
<dbReference type="InterPro" id="IPR013762">
    <property type="entry name" value="Integrase-like_cat_sf"/>
</dbReference>
<comment type="subcellular location">
    <subcellularLocation>
        <location evidence="1 12">Cytoplasm</location>
    </subcellularLocation>
</comment>
<keyword evidence="10 12" id="KW-0233">DNA recombination</keyword>
<keyword evidence="9 12" id="KW-0238">DNA-binding</keyword>
<dbReference type="Pfam" id="PF00589">
    <property type="entry name" value="Phage_integrase"/>
    <property type="match status" value="1"/>
</dbReference>
<reference evidence="15 16" key="1">
    <citation type="submission" date="2016-02" db="EMBL/GenBank/DDBJ databases">
        <title>Draft genome sequence of Thermodesulfatator sp. S606.</title>
        <authorList>
            <person name="Lai Q."/>
            <person name="Cao J."/>
            <person name="Dupont S."/>
            <person name="Shao Z."/>
            <person name="Jebbar M."/>
            <person name="Alain K."/>
        </authorList>
    </citation>
    <scope>NUCLEOTIDE SEQUENCE [LARGE SCALE GENOMIC DNA]</scope>
    <source>
        <strain evidence="15 16">S606</strain>
    </source>
</reference>
<dbReference type="GO" id="GO:0007059">
    <property type="term" value="P:chromosome segregation"/>
    <property type="evidence" value="ECO:0007669"/>
    <property type="project" value="UniProtKB-UniRule"/>
</dbReference>
<sequence length="298" mass="33921">MDTSLLDLYLSVLAVEKGYSPKTVEAYASDLNDFFSFIEEKGLKNLSEVKAPHILLYLARQREKGISPETVARRLSALRGFFKYLVLEHDFPENPVTLVEGPRLSRKLPVVLSAGEVERLLEAPDISTPLGLRDRAMLELLYASGLRVSELVTLKLFDLNLEVGFVRVMGKGGKERLVPTGEVAREFIQKYLKKARPKLLGKRFDEAHIFLNKRGRPLTRQRFWQIIKTYALKAGLNPRDITPHSLRHSFATHLLERGADLRTVQMLLGHASLSTTQIYTHVQAETLRKVHEKYHPRG</sequence>
<dbReference type="Gene3D" id="1.10.150.130">
    <property type="match status" value="1"/>
</dbReference>
<dbReference type="SUPFAM" id="SSF56349">
    <property type="entry name" value="DNA breaking-rejoining enzymes"/>
    <property type="match status" value="1"/>
</dbReference>
<dbReference type="Proteomes" id="UP000076964">
    <property type="component" value="Unassembled WGS sequence"/>
</dbReference>
<gene>
    <name evidence="12" type="primary">xerD</name>
    <name evidence="15" type="ORF">TH606_02450</name>
</gene>
<dbReference type="GO" id="GO:0003677">
    <property type="term" value="F:DNA binding"/>
    <property type="evidence" value="ECO:0007669"/>
    <property type="project" value="UniProtKB-UniRule"/>
</dbReference>
<feature type="active site" description="O-(3'-phospho-DNA)-tyrosine intermediate" evidence="12">
    <location>
        <position position="279"/>
    </location>
</feature>
<protein>
    <recommendedName>
        <fullName evidence="4 12">Tyrosine recombinase XerD</fullName>
    </recommendedName>
</protein>
<dbReference type="GO" id="GO:0009037">
    <property type="term" value="F:tyrosine-based site-specific recombinase activity"/>
    <property type="evidence" value="ECO:0007669"/>
    <property type="project" value="UniProtKB-UniRule"/>
</dbReference>
<proteinExistence type="inferred from homology"/>
<dbReference type="InterPro" id="IPR002104">
    <property type="entry name" value="Integrase_catalytic"/>
</dbReference>
<keyword evidence="11 12" id="KW-0131">Cell cycle</keyword>
<dbReference type="PROSITE" id="PS51898">
    <property type="entry name" value="TYR_RECOMBINASE"/>
    <property type="match status" value="1"/>
</dbReference>
<feature type="active site" evidence="12">
    <location>
        <position position="244"/>
    </location>
</feature>
<dbReference type="Pfam" id="PF02899">
    <property type="entry name" value="Phage_int_SAM_1"/>
    <property type="match status" value="1"/>
</dbReference>
<dbReference type="AlphaFoldDB" id="A0A177E9Z7"/>
<dbReference type="InterPro" id="IPR023009">
    <property type="entry name" value="Tyrosine_recombinase_XerC/XerD"/>
</dbReference>
<evidence type="ECO:0000259" key="14">
    <source>
        <dbReference type="PROSITE" id="PS51900"/>
    </source>
</evidence>
<dbReference type="InterPro" id="IPR011931">
    <property type="entry name" value="Recomb_XerC"/>
</dbReference>
<evidence type="ECO:0000256" key="9">
    <source>
        <dbReference type="ARBA" id="ARBA00023125"/>
    </source>
</evidence>
<keyword evidence="5 12" id="KW-0963">Cytoplasm</keyword>
<evidence type="ECO:0000256" key="5">
    <source>
        <dbReference type="ARBA" id="ARBA00022490"/>
    </source>
</evidence>
<evidence type="ECO:0000256" key="2">
    <source>
        <dbReference type="ARBA" id="ARBA00006657"/>
    </source>
</evidence>
<comment type="caution">
    <text evidence="15">The sequence shown here is derived from an EMBL/GenBank/DDBJ whole genome shotgun (WGS) entry which is preliminary data.</text>
</comment>
<dbReference type="InterPro" id="IPR050090">
    <property type="entry name" value="Tyrosine_recombinase_XerCD"/>
</dbReference>
<keyword evidence="6 12" id="KW-0132">Cell division</keyword>
<dbReference type="InterPro" id="IPR004107">
    <property type="entry name" value="Integrase_SAM-like_N"/>
</dbReference>